<evidence type="ECO:0000313" key="3">
    <source>
        <dbReference type="Proteomes" id="UP000789759"/>
    </source>
</evidence>
<organism evidence="2 3">
    <name type="scientific">Cetraspora pellucida</name>
    <dbReference type="NCBI Taxonomy" id="1433469"/>
    <lineage>
        <taxon>Eukaryota</taxon>
        <taxon>Fungi</taxon>
        <taxon>Fungi incertae sedis</taxon>
        <taxon>Mucoromycota</taxon>
        <taxon>Glomeromycotina</taxon>
        <taxon>Glomeromycetes</taxon>
        <taxon>Diversisporales</taxon>
        <taxon>Gigasporaceae</taxon>
        <taxon>Cetraspora</taxon>
    </lineage>
</organism>
<accession>A0A9N9CP16</accession>
<keyword evidence="1" id="KW-0472">Membrane</keyword>
<feature type="transmembrane region" description="Helical" evidence="1">
    <location>
        <begin position="14"/>
        <end position="39"/>
    </location>
</feature>
<keyword evidence="3" id="KW-1185">Reference proteome</keyword>
<dbReference type="OrthoDB" id="2430823at2759"/>
<dbReference type="AlphaFoldDB" id="A0A9N9CP16"/>
<proteinExistence type="predicted"/>
<evidence type="ECO:0000313" key="2">
    <source>
        <dbReference type="EMBL" id="CAG8608965.1"/>
    </source>
</evidence>
<keyword evidence="1" id="KW-0812">Transmembrane</keyword>
<comment type="caution">
    <text evidence="2">The sequence shown here is derived from an EMBL/GenBank/DDBJ whole genome shotgun (WGS) entry which is preliminary data.</text>
</comment>
<gene>
    <name evidence="2" type="ORF">CPELLU_LOCUS7359</name>
</gene>
<sequence>MQVVYGPLPPLETIIVIIVVTIATFIIGIIAIGITLSAFRRHSPKDSHFFETTIIDNNEQQQPREVNNFVESGFLEEPSTLELEQENIIMPNHDLVMLQYQQQQERHNYNKFQERRDSFDINFDDGGETSFATI</sequence>
<reference evidence="2" key="1">
    <citation type="submission" date="2021-06" db="EMBL/GenBank/DDBJ databases">
        <authorList>
            <person name="Kallberg Y."/>
            <person name="Tangrot J."/>
            <person name="Rosling A."/>
        </authorList>
    </citation>
    <scope>NUCLEOTIDE SEQUENCE</scope>
    <source>
        <strain evidence="2">FL966</strain>
    </source>
</reference>
<keyword evidence="1" id="KW-1133">Transmembrane helix</keyword>
<evidence type="ECO:0000256" key="1">
    <source>
        <dbReference type="SAM" id="Phobius"/>
    </source>
</evidence>
<dbReference type="Proteomes" id="UP000789759">
    <property type="component" value="Unassembled WGS sequence"/>
</dbReference>
<protein>
    <submittedName>
        <fullName evidence="2">3087_t:CDS:1</fullName>
    </submittedName>
</protein>
<dbReference type="EMBL" id="CAJVQA010004903">
    <property type="protein sequence ID" value="CAG8608965.1"/>
    <property type="molecule type" value="Genomic_DNA"/>
</dbReference>
<name>A0A9N9CP16_9GLOM</name>